<dbReference type="EMBL" id="CCRF01000096">
    <property type="protein sequence ID" value="CEE02965.1"/>
    <property type="molecule type" value="Genomic_DNA"/>
</dbReference>
<feature type="domain" description="ABC transporter" evidence="5">
    <location>
        <begin position="6"/>
        <end position="230"/>
    </location>
</feature>
<dbReference type="PROSITE" id="PS00211">
    <property type="entry name" value="ABC_TRANSPORTER_1"/>
    <property type="match status" value="1"/>
</dbReference>
<evidence type="ECO:0000256" key="4">
    <source>
        <dbReference type="ARBA" id="ARBA00022840"/>
    </source>
</evidence>
<evidence type="ECO:0000313" key="6">
    <source>
        <dbReference type="EMBL" id="CEE02965.1"/>
    </source>
</evidence>
<dbReference type="InterPro" id="IPR027417">
    <property type="entry name" value="P-loop_NTPase"/>
</dbReference>
<sequence>MDNVVIETNALTKAYKNTIAINNISLSVTRGTVVGLLGKNGAGKTTLNKLITGLIFPTHGSIKVFDTIPKGGEKRLGFLSENIALYPNLTARENLEIVFLQEGVLPKREQISQILKTVSIKDTKKKVRDFSLGMKRRLQIAMTVLANERELFIFDEPTNGLDVDGVFWLKELINNLKYQGKTILLSSHSILELEDILTDYLIFNKGRISDKGRLDKINGKVLHIEILANDIDRARAFLEKNGFLFRVDGSTMSITIQDNYKSLLKVLYEEGIFPISYYINKKSLVDKFHQFAGDNNDDK</sequence>
<keyword evidence="2" id="KW-0813">Transport</keyword>
<keyword evidence="3" id="KW-0547">Nucleotide-binding</keyword>
<protein>
    <submittedName>
        <fullName evidence="6">ABC transporter related protein</fullName>
    </submittedName>
</protein>
<dbReference type="InterPro" id="IPR003593">
    <property type="entry name" value="AAA+_ATPase"/>
</dbReference>
<evidence type="ECO:0000259" key="5">
    <source>
        <dbReference type="PROSITE" id="PS50893"/>
    </source>
</evidence>
<evidence type="ECO:0000256" key="2">
    <source>
        <dbReference type="ARBA" id="ARBA00022448"/>
    </source>
</evidence>
<dbReference type="InterPro" id="IPR017871">
    <property type="entry name" value="ABC_transporter-like_CS"/>
</dbReference>
<dbReference type="SMART" id="SM00382">
    <property type="entry name" value="AAA"/>
    <property type="match status" value="1"/>
</dbReference>
<evidence type="ECO:0000313" key="7">
    <source>
        <dbReference type="Proteomes" id="UP000040576"/>
    </source>
</evidence>
<dbReference type="PANTHER" id="PTHR43335:SF4">
    <property type="entry name" value="ABC TRANSPORTER, ATP-BINDING PROTEIN"/>
    <property type="match status" value="1"/>
</dbReference>
<dbReference type="PANTHER" id="PTHR43335">
    <property type="entry name" value="ABC TRANSPORTER, ATP-BINDING PROTEIN"/>
    <property type="match status" value="1"/>
</dbReference>
<dbReference type="RefSeq" id="WP_051989182.1">
    <property type="nucleotide sequence ID" value="NZ_CCRF01000096.1"/>
</dbReference>
<comment type="similarity">
    <text evidence="1">Belongs to the ABC transporter superfamily.</text>
</comment>
<dbReference type="SUPFAM" id="SSF52540">
    <property type="entry name" value="P-loop containing nucleoside triphosphate hydrolases"/>
    <property type="match status" value="1"/>
</dbReference>
<proteinExistence type="inferred from homology"/>
<keyword evidence="7" id="KW-1185">Reference proteome</keyword>
<dbReference type="Proteomes" id="UP000040576">
    <property type="component" value="Unassembled WGS sequence"/>
</dbReference>
<organism evidence="6 7">
    <name type="scientific">Caldibacillus thermoamylovorans</name>
    <dbReference type="NCBI Taxonomy" id="35841"/>
    <lineage>
        <taxon>Bacteria</taxon>
        <taxon>Bacillati</taxon>
        <taxon>Bacillota</taxon>
        <taxon>Bacilli</taxon>
        <taxon>Bacillales</taxon>
        <taxon>Bacillaceae</taxon>
        <taxon>Caldibacillus</taxon>
    </lineage>
</organism>
<accession>A0A090J4Y8</accession>
<dbReference type="Pfam" id="PF00005">
    <property type="entry name" value="ABC_tran"/>
    <property type="match status" value="1"/>
</dbReference>
<dbReference type="Gene3D" id="3.40.50.300">
    <property type="entry name" value="P-loop containing nucleotide triphosphate hydrolases"/>
    <property type="match status" value="1"/>
</dbReference>
<gene>
    <name evidence="6" type="ORF">BT1A1_3182</name>
</gene>
<dbReference type="GO" id="GO:0016887">
    <property type="term" value="F:ATP hydrolysis activity"/>
    <property type="evidence" value="ECO:0007669"/>
    <property type="project" value="InterPro"/>
</dbReference>
<dbReference type="GO" id="GO:0005524">
    <property type="term" value="F:ATP binding"/>
    <property type="evidence" value="ECO:0007669"/>
    <property type="project" value="UniProtKB-KW"/>
</dbReference>
<name>A0A090J4Y8_9BACI</name>
<evidence type="ECO:0000256" key="1">
    <source>
        <dbReference type="ARBA" id="ARBA00005417"/>
    </source>
</evidence>
<keyword evidence="4" id="KW-0067">ATP-binding</keyword>
<dbReference type="AlphaFoldDB" id="A0A090J4Y8"/>
<dbReference type="PROSITE" id="PS50893">
    <property type="entry name" value="ABC_TRANSPORTER_2"/>
    <property type="match status" value="1"/>
</dbReference>
<evidence type="ECO:0000256" key="3">
    <source>
        <dbReference type="ARBA" id="ARBA00022741"/>
    </source>
</evidence>
<reference evidence="6 7" key="1">
    <citation type="submission" date="2014-07" db="EMBL/GenBank/DDBJ databases">
        <authorList>
            <person name="Wibberg Daniel"/>
        </authorList>
    </citation>
    <scope>NUCLEOTIDE SEQUENCE [LARGE SCALE GENOMIC DNA]</scope>
</reference>
<dbReference type="InterPro" id="IPR003439">
    <property type="entry name" value="ABC_transporter-like_ATP-bd"/>
</dbReference>